<protein>
    <submittedName>
        <fullName evidence="2">Uncharacterized protein</fullName>
    </submittedName>
</protein>
<feature type="compositionally biased region" description="Basic residues" evidence="1">
    <location>
        <begin position="137"/>
        <end position="147"/>
    </location>
</feature>
<reference evidence="2 3" key="1">
    <citation type="submission" date="2024-02" db="EMBL/GenBank/DDBJ databases">
        <title>A draft genome for the cacao thread blight pathogen Marasmius crinis-equi.</title>
        <authorList>
            <person name="Cohen S.P."/>
            <person name="Baruah I.K."/>
            <person name="Amoako-Attah I."/>
            <person name="Bukari Y."/>
            <person name="Meinhardt L.W."/>
            <person name="Bailey B.A."/>
        </authorList>
    </citation>
    <scope>NUCLEOTIDE SEQUENCE [LARGE SCALE GENOMIC DNA]</scope>
    <source>
        <strain evidence="2 3">GH-76</strain>
    </source>
</reference>
<accession>A0ABR3FS66</accession>
<comment type="caution">
    <text evidence="2">The sequence shown here is derived from an EMBL/GenBank/DDBJ whole genome shotgun (WGS) entry which is preliminary data.</text>
</comment>
<dbReference type="EMBL" id="JBAHYK010000107">
    <property type="protein sequence ID" value="KAL0578309.1"/>
    <property type="molecule type" value="Genomic_DNA"/>
</dbReference>
<keyword evidence="3" id="KW-1185">Reference proteome</keyword>
<organism evidence="2 3">
    <name type="scientific">Marasmius crinis-equi</name>
    <dbReference type="NCBI Taxonomy" id="585013"/>
    <lineage>
        <taxon>Eukaryota</taxon>
        <taxon>Fungi</taxon>
        <taxon>Dikarya</taxon>
        <taxon>Basidiomycota</taxon>
        <taxon>Agaricomycotina</taxon>
        <taxon>Agaricomycetes</taxon>
        <taxon>Agaricomycetidae</taxon>
        <taxon>Agaricales</taxon>
        <taxon>Marasmiineae</taxon>
        <taxon>Marasmiaceae</taxon>
        <taxon>Marasmius</taxon>
    </lineage>
</organism>
<dbReference type="Proteomes" id="UP001465976">
    <property type="component" value="Unassembled WGS sequence"/>
</dbReference>
<evidence type="ECO:0000313" key="3">
    <source>
        <dbReference type="Proteomes" id="UP001465976"/>
    </source>
</evidence>
<feature type="compositionally biased region" description="Basic and acidic residues" evidence="1">
    <location>
        <begin position="148"/>
        <end position="157"/>
    </location>
</feature>
<evidence type="ECO:0000313" key="2">
    <source>
        <dbReference type="EMBL" id="KAL0578309.1"/>
    </source>
</evidence>
<sequence>MATVQSKMQATAPVAPARSSLRQAMQKIAACFPHTAAVAKPNDLTVQSLHVFLEDVALRRHLNPNPELHNSDPDLESACIRVESELELALEMSRKGDEGGRTGSNGIRVRKQGPEESSCSSEKRRKRTTSAEGDSHPRKRRKKAKSKNKNEVNDTKDQFLIKLPPVEWRLRREGSIEPGEIIGVDFSSIPQDVRGKDRKKARQVLRKDVMDDARQGQETAVPVIGFQNVLQDARIASTGWQGVNAPADERNEIRELVQGGHKLLNIRPIPYNGQVLPPYSLPLANHSSRKRLFVADGNGYTLIFRSHITEHMLKTLLPLVNKTARLFMTEVKPPSDEDMRKNLRGRHFFCTAGHDRNNKEKPALSQWHQANAAALERFFAEGQPLEELTRYGCKIVRRVFPAIVKRFEACAKKIGIQPLYGGLFFNFCLNGVRMDAPNPVPRVFCEPHIDFKNLALAICMVFVYGHFNHHEKCWIVIWEAGVALELPMGVFVLYPSSLFLHFNVDAANLNIVATDGEKPTKENSKSLNCLCGNTQSDHDESWKNADGRGSMVWFNQSSMFQTTELGYNTVAQARAAGAETTCNVDEWLEKGIFPTVSLDE</sequence>
<evidence type="ECO:0000256" key="1">
    <source>
        <dbReference type="SAM" id="MobiDB-lite"/>
    </source>
</evidence>
<name>A0ABR3FS66_9AGAR</name>
<proteinExistence type="predicted"/>
<feature type="region of interest" description="Disordered" evidence="1">
    <location>
        <begin position="92"/>
        <end position="157"/>
    </location>
</feature>
<gene>
    <name evidence="2" type="ORF">V5O48_003686</name>
</gene>